<proteinExistence type="predicted"/>
<keyword evidence="1 4" id="KW-0349">Heme</keyword>
<evidence type="ECO:0000256" key="1">
    <source>
        <dbReference type="ARBA" id="ARBA00022617"/>
    </source>
</evidence>
<dbReference type="GO" id="GO:0046872">
    <property type="term" value="F:metal ion binding"/>
    <property type="evidence" value="ECO:0007669"/>
    <property type="project" value="UniProtKB-KW"/>
</dbReference>
<dbReference type="Gene3D" id="1.10.760.10">
    <property type="entry name" value="Cytochrome c-like domain"/>
    <property type="match status" value="1"/>
</dbReference>
<feature type="signal peptide" evidence="5">
    <location>
        <begin position="1"/>
        <end position="18"/>
    </location>
</feature>
<dbReference type="PROSITE" id="PS51007">
    <property type="entry name" value="CYTC"/>
    <property type="match status" value="1"/>
</dbReference>
<evidence type="ECO:0000256" key="5">
    <source>
        <dbReference type="SAM" id="SignalP"/>
    </source>
</evidence>
<keyword evidence="8" id="KW-1185">Reference proteome</keyword>
<dbReference type="Pfam" id="PF00034">
    <property type="entry name" value="Cytochrom_C"/>
    <property type="match status" value="1"/>
</dbReference>
<evidence type="ECO:0000313" key="7">
    <source>
        <dbReference type="EMBL" id="RDU72011.1"/>
    </source>
</evidence>
<keyword evidence="3 4" id="KW-0408">Iron</keyword>
<feature type="chain" id="PRO_5017533201" evidence="5">
    <location>
        <begin position="19"/>
        <end position="100"/>
    </location>
</feature>
<dbReference type="AlphaFoldDB" id="A0A3D8J5E5"/>
<gene>
    <name evidence="7" type="ORF">CQA57_07150</name>
</gene>
<organism evidence="7 8">
    <name type="scientific">Helicobacter anseris</name>
    <dbReference type="NCBI Taxonomy" id="375926"/>
    <lineage>
        <taxon>Bacteria</taxon>
        <taxon>Pseudomonadati</taxon>
        <taxon>Campylobacterota</taxon>
        <taxon>Epsilonproteobacteria</taxon>
        <taxon>Campylobacterales</taxon>
        <taxon>Helicobacteraceae</taxon>
        <taxon>Helicobacter</taxon>
    </lineage>
</organism>
<dbReference type="OrthoDB" id="5340148at2"/>
<sequence>MKKFALLALLGAASLCFAEAPAAFKKCQMCHGPTGQKLAPGSKTIIAGLPKDKLLADLKGYKAGTTDNGGNKNIMYAQMKNVSDADIEALAEYISTLPAK</sequence>
<comment type="caution">
    <text evidence="7">The sequence shown here is derived from an EMBL/GenBank/DDBJ whole genome shotgun (WGS) entry which is preliminary data.</text>
</comment>
<protein>
    <submittedName>
        <fullName evidence="7">Cytochrome C</fullName>
    </submittedName>
</protein>
<dbReference type="InterPro" id="IPR009056">
    <property type="entry name" value="Cyt_c-like_dom"/>
</dbReference>
<evidence type="ECO:0000256" key="4">
    <source>
        <dbReference type="PROSITE-ProRule" id="PRU00433"/>
    </source>
</evidence>
<keyword evidence="2 4" id="KW-0479">Metal-binding</keyword>
<evidence type="ECO:0000259" key="6">
    <source>
        <dbReference type="PROSITE" id="PS51007"/>
    </source>
</evidence>
<name>A0A3D8J5E5_9HELI</name>
<evidence type="ECO:0000256" key="3">
    <source>
        <dbReference type="ARBA" id="ARBA00023004"/>
    </source>
</evidence>
<accession>A0A3D8J5E5</accession>
<evidence type="ECO:0000256" key="2">
    <source>
        <dbReference type="ARBA" id="ARBA00022723"/>
    </source>
</evidence>
<dbReference type="GO" id="GO:0009055">
    <property type="term" value="F:electron transfer activity"/>
    <property type="evidence" value="ECO:0007669"/>
    <property type="project" value="InterPro"/>
</dbReference>
<dbReference type="Proteomes" id="UP000256695">
    <property type="component" value="Unassembled WGS sequence"/>
</dbReference>
<evidence type="ECO:0000313" key="8">
    <source>
        <dbReference type="Proteomes" id="UP000256695"/>
    </source>
</evidence>
<feature type="domain" description="Cytochrome c" evidence="6">
    <location>
        <begin position="8"/>
        <end position="98"/>
    </location>
</feature>
<dbReference type="SUPFAM" id="SSF46626">
    <property type="entry name" value="Cytochrome c"/>
    <property type="match status" value="1"/>
</dbReference>
<dbReference type="EMBL" id="NXLX01000022">
    <property type="protein sequence ID" value="RDU72011.1"/>
    <property type="molecule type" value="Genomic_DNA"/>
</dbReference>
<keyword evidence="5" id="KW-0732">Signal</keyword>
<reference evidence="7 8" key="1">
    <citation type="submission" date="2018-04" db="EMBL/GenBank/DDBJ databases">
        <title>Novel Campyloabacter and Helicobacter Species and Strains.</title>
        <authorList>
            <person name="Mannion A.J."/>
            <person name="Shen Z."/>
            <person name="Fox J.G."/>
        </authorList>
    </citation>
    <scope>NUCLEOTIDE SEQUENCE [LARGE SCALE GENOMIC DNA]</scope>
    <source>
        <strain evidence="7 8">MIT 04-9362</strain>
    </source>
</reference>
<dbReference type="GO" id="GO:0020037">
    <property type="term" value="F:heme binding"/>
    <property type="evidence" value="ECO:0007669"/>
    <property type="project" value="InterPro"/>
</dbReference>
<dbReference type="InterPro" id="IPR036909">
    <property type="entry name" value="Cyt_c-like_dom_sf"/>
</dbReference>
<dbReference type="RefSeq" id="WP_115579555.1">
    <property type="nucleotide sequence ID" value="NZ_NXLX01000022.1"/>
</dbReference>